<sequence>MSKERARRREERQREAAVVAAARAAEAERRERRDARVRAMTSRLPARRTRPSGIIATRRRRQWQWLLGALLVANVAVWVFLPEWSARLGALVVSVLAAPVLHTLLFRR</sequence>
<keyword evidence="1" id="KW-0812">Transmembrane</keyword>
<evidence type="ECO:0000313" key="2">
    <source>
        <dbReference type="EMBL" id="MDN4173060.1"/>
    </source>
</evidence>
<proteinExistence type="predicted"/>
<reference evidence="2" key="1">
    <citation type="submission" date="2023-06" db="EMBL/GenBank/DDBJ databases">
        <title>Draft genome sequence of Nocardioides sp. SOB77.</title>
        <authorList>
            <person name="Zhang G."/>
        </authorList>
    </citation>
    <scope>NUCLEOTIDE SEQUENCE</scope>
    <source>
        <strain evidence="2">SOB77</strain>
    </source>
</reference>
<keyword evidence="1" id="KW-1133">Transmembrane helix</keyword>
<gene>
    <name evidence="2" type="ORF">QWY28_08915</name>
</gene>
<evidence type="ECO:0000256" key="1">
    <source>
        <dbReference type="SAM" id="Phobius"/>
    </source>
</evidence>
<keyword evidence="1" id="KW-0472">Membrane</keyword>
<dbReference type="Proteomes" id="UP001168620">
    <property type="component" value="Unassembled WGS sequence"/>
</dbReference>
<dbReference type="RefSeq" id="WP_300952125.1">
    <property type="nucleotide sequence ID" value="NZ_JAUHJQ010000002.1"/>
</dbReference>
<keyword evidence="3" id="KW-1185">Reference proteome</keyword>
<name>A0ABT8FF16_9ACTN</name>
<organism evidence="2 3">
    <name type="scientific">Nocardioides oceani</name>
    <dbReference type="NCBI Taxonomy" id="3058369"/>
    <lineage>
        <taxon>Bacteria</taxon>
        <taxon>Bacillati</taxon>
        <taxon>Actinomycetota</taxon>
        <taxon>Actinomycetes</taxon>
        <taxon>Propionibacteriales</taxon>
        <taxon>Nocardioidaceae</taxon>
        <taxon>Nocardioides</taxon>
    </lineage>
</organism>
<accession>A0ABT8FF16</accession>
<feature type="transmembrane region" description="Helical" evidence="1">
    <location>
        <begin position="63"/>
        <end position="81"/>
    </location>
</feature>
<comment type="caution">
    <text evidence="2">The sequence shown here is derived from an EMBL/GenBank/DDBJ whole genome shotgun (WGS) entry which is preliminary data.</text>
</comment>
<protein>
    <submittedName>
        <fullName evidence="2">Uncharacterized protein</fullName>
    </submittedName>
</protein>
<evidence type="ECO:0000313" key="3">
    <source>
        <dbReference type="Proteomes" id="UP001168620"/>
    </source>
</evidence>
<feature type="transmembrane region" description="Helical" evidence="1">
    <location>
        <begin position="87"/>
        <end position="106"/>
    </location>
</feature>
<dbReference type="EMBL" id="JAUHJQ010000002">
    <property type="protein sequence ID" value="MDN4173060.1"/>
    <property type="molecule type" value="Genomic_DNA"/>
</dbReference>